<evidence type="ECO:0000259" key="1">
    <source>
        <dbReference type="Pfam" id="PF13443"/>
    </source>
</evidence>
<feature type="domain" description="HTH cro/C1-type" evidence="1">
    <location>
        <begin position="7"/>
        <end position="64"/>
    </location>
</feature>
<organism evidence="2 3">
    <name type="scientific">Dysosmobacter acutus</name>
    <dbReference type="NCBI Taxonomy" id="2841504"/>
    <lineage>
        <taxon>Bacteria</taxon>
        <taxon>Bacillati</taxon>
        <taxon>Bacillota</taxon>
        <taxon>Clostridia</taxon>
        <taxon>Eubacteriales</taxon>
        <taxon>Oscillospiraceae</taxon>
        <taxon>Dysosmobacter</taxon>
    </lineage>
</organism>
<keyword evidence="3" id="KW-1185">Reference proteome</keyword>
<dbReference type="InterPro" id="IPR001387">
    <property type="entry name" value="Cro/C1-type_HTH"/>
</dbReference>
<accession>A0ABS6F8R3</accession>
<evidence type="ECO:0000313" key="3">
    <source>
        <dbReference type="Proteomes" id="UP000787672"/>
    </source>
</evidence>
<evidence type="ECO:0000313" key="2">
    <source>
        <dbReference type="EMBL" id="MBU5625689.1"/>
    </source>
</evidence>
<sequence length="64" mass="7026">MKVNTRKIDIILAERFMTKTELANLCGISTQVLYTVVRRGAAEPRTVGKIAAGLGIPVDDIMEH</sequence>
<comment type="caution">
    <text evidence="2">The sequence shown here is derived from an EMBL/GenBank/DDBJ whole genome shotgun (WGS) entry which is preliminary data.</text>
</comment>
<dbReference type="Proteomes" id="UP000787672">
    <property type="component" value="Unassembled WGS sequence"/>
</dbReference>
<dbReference type="RefSeq" id="WP_216557940.1">
    <property type="nucleotide sequence ID" value="NZ_JAHLQN010000001.1"/>
</dbReference>
<name>A0ABS6F8R3_9FIRM</name>
<dbReference type="EMBL" id="JAHLQN010000001">
    <property type="protein sequence ID" value="MBU5625689.1"/>
    <property type="molecule type" value="Genomic_DNA"/>
</dbReference>
<dbReference type="CDD" id="cd00093">
    <property type="entry name" value="HTH_XRE"/>
    <property type="match status" value="1"/>
</dbReference>
<reference evidence="2 3" key="1">
    <citation type="submission" date="2021-06" db="EMBL/GenBank/DDBJ databases">
        <authorList>
            <person name="Sun Q."/>
            <person name="Li D."/>
        </authorList>
    </citation>
    <scope>NUCLEOTIDE SEQUENCE [LARGE SCALE GENOMIC DNA]</scope>
    <source>
        <strain evidence="2 3">MSJ-2</strain>
    </source>
</reference>
<protein>
    <submittedName>
        <fullName evidence="2">Helix-turn-helix transcriptional regulator</fullName>
    </submittedName>
</protein>
<gene>
    <name evidence="2" type="ORF">KQI82_01905</name>
</gene>
<proteinExistence type="predicted"/>
<dbReference type="Pfam" id="PF13443">
    <property type="entry name" value="HTH_26"/>
    <property type="match status" value="1"/>
</dbReference>